<protein>
    <submittedName>
        <fullName evidence="7">ABC-2 type transport system permease protein</fullName>
    </submittedName>
</protein>
<dbReference type="PANTHER" id="PTHR43229">
    <property type="entry name" value="NODULATION PROTEIN J"/>
    <property type="match status" value="1"/>
</dbReference>
<keyword evidence="3 5" id="KW-1133">Transmembrane helix</keyword>
<evidence type="ECO:0000259" key="6">
    <source>
        <dbReference type="Pfam" id="PF01061"/>
    </source>
</evidence>
<proteinExistence type="predicted"/>
<dbReference type="Proteomes" id="UP000617426">
    <property type="component" value="Unassembled WGS sequence"/>
</dbReference>
<reference evidence="7" key="1">
    <citation type="submission" date="2020-08" db="EMBL/GenBank/DDBJ databases">
        <title>Sequencing the genomes of 1000 actinobacteria strains.</title>
        <authorList>
            <person name="Klenk H.-P."/>
        </authorList>
    </citation>
    <scope>NUCLEOTIDE SEQUENCE</scope>
    <source>
        <strain evidence="7">DSM 10695</strain>
    </source>
</reference>
<accession>A0A923E622</accession>
<evidence type="ECO:0000256" key="5">
    <source>
        <dbReference type="SAM" id="Phobius"/>
    </source>
</evidence>
<evidence type="ECO:0000256" key="1">
    <source>
        <dbReference type="ARBA" id="ARBA00004141"/>
    </source>
</evidence>
<feature type="transmembrane region" description="Helical" evidence="5">
    <location>
        <begin position="138"/>
        <end position="162"/>
    </location>
</feature>
<dbReference type="GO" id="GO:0140359">
    <property type="term" value="F:ABC-type transporter activity"/>
    <property type="evidence" value="ECO:0007669"/>
    <property type="project" value="InterPro"/>
</dbReference>
<feature type="domain" description="ABC-2 type transporter transmembrane" evidence="6">
    <location>
        <begin position="34"/>
        <end position="218"/>
    </location>
</feature>
<evidence type="ECO:0000256" key="2">
    <source>
        <dbReference type="ARBA" id="ARBA00022692"/>
    </source>
</evidence>
<dbReference type="PANTHER" id="PTHR43229:SF2">
    <property type="entry name" value="NODULATION PROTEIN J"/>
    <property type="match status" value="1"/>
</dbReference>
<dbReference type="InterPro" id="IPR051784">
    <property type="entry name" value="Nod_factor_ABC_transporter"/>
</dbReference>
<comment type="subcellular location">
    <subcellularLocation>
        <location evidence="1">Membrane</location>
        <topology evidence="1">Multi-pass membrane protein</topology>
    </subcellularLocation>
</comment>
<name>A0A923E622_9ACTO</name>
<feature type="transmembrane region" description="Helical" evidence="5">
    <location>
        <begin position="113"/>
        <end position="132"/>
    </location>
</feature>
<evidence type="ECO:0000313" key="7">
    <source>
        <dbReference type="EMBL" id="MBB6335523.1"/>
    </source>
</evidence>
<dbReference type="GO" id="GO:0016020">
    <property type="term" value="C:membrane"/>
    <property type="evidence" value="ECO:0007669"/>
    <property type="project" value="UniProtKB-SubCell"/>
</dbReference>
<dbReference type="InterPro" id="IPR013525">
    <property type="entry name" value="ABC2_TM"/>
</dbReference>
<keyword evidence="8" id="KW-1185">Reference proteome</keyword>
<gene>
    <name evidence="7" type="ORF">HD592_002088</name>
</gene>
<dbReference type="EMBL" id="JACHMK010000001">
    <property type="protein sequence ID" value="MBB6335523.1"/>
    <property type="molecule type" value="Genomic_DNA"/>
</dbReference>
<dbReference type="Pfam" id="PF01061">
    <property type="entry name" value="ABC2_membrane"/>
    <property type="match status" value="1"/>
</dbReference>
<keyword evidence="4 5" id="KW-0472">Membrane</keyword>
<feature type="transmembrane region" description="Helical" evidence="5">
    <location>
        <begin position="169"/>
        <end position="190"/>
    </location>
</feature>
<evidence type="ECO:0000256" key="4">
    <source>
        <dbReference type="ARBA" id="ARBA00023136"/>
    </source>
</evidence>
<comment type="caution">
    <text evidence="7">The sequence shown here is derived from an EMBL/GenBank/DDBJ whole genome shotgun (WGS) entry which is preliminary data.</text>
</comment>
<feature type="transmembrane region" description="Helical" evidence="5">
    <location>
        <begin position="25"/>
        <end position="48"/>
    </location>
</feature>
<organism evidence="7 8">
    <name type="scientific">Schaalia hyovaginalis</name>
    <dbReference type="NCBI Taxonomy" id="29316"/>
    <lineage>
        <taxon>Bacteria</taxon>
        <taxon>Bacillati</taxon>
        <taxon>Actinomycetota</taxon>
        <taxon>Actinomycetes</taxon>
        <taxon>Actinomycetales</taxon>
        <taxon>Actinomycetaceae</taxon>
        <taxon>Schaalia</taxon>
    </lineage>
</organism>
<evidence type="ECO:0000313" key="8">
    <source>
        <dbReference type="Proteomes" id="UP000617426"/>
    </source>
</evidence>
<dbReference type="RefSeq" id="WP_184453943.1">
    <property type="nucleotide sequence ID" value="NZ_JACHMK010000001.1"/>
</dbReference>
<evidence type="ECO:0000256" key="3">
    <source>
        <dbReference type="ARBA" id="ARBA00022989"/>
    </source>
</evidence>
<sequence>MTIRTRPATLMQSALFQAKTDLRPYYASASGIGLLFPVVVFIALGVWFRSKDLTLGPWASAFLPGMVGATTAMLPVQLVSEYYSERVNGTLIRARLLPNGPLAWTIGKTLSSLTLTALTQGLLLAATLILFPELEIPIGSILLMIPILLLCSAAAAPIGFVLGAFAKGVYSLMGATVALIGMWTVSGSFIPLNDMPTWLQAIQAPLPFYWFGHLSRWALVGGDGSGIEIGGGYHPFLAIAILLAWTVLGFALAARIVRSSFRKESLTTLEQLRFALRRQSGI</sequence>
<feature type="transmembrane region" description="Helical" evidence="5">
    <location>
        <begin position="236"/>
        <end position="257"/>
    </location>
</feature>
<keyword evidence="2 5" id="KW-0812">Transmembrane</keyword>
<dbReference type="AlphaFoldDB" id="A0A923E622"/>